<proteinExistence type="predicted"/>
<sequence length="479" mass="53444">MGKVGTTCYNWWKENSCSQKISKSYYNSWSIPPHVGSTQEVAQEAQPQIHNFYLPCVDYTNVRNLDNPRTNVDNRDANVGGDESNYEILIEKNVVKDAMDPIVEGGIEDSSCVEADNIADLLEHPTAPSVADSKGKTDEPSNISINVDNVGSGVDNPEGMDVNVSSTDDTMNDTSKQPSAEDLGKNVAPSVIGTVMEETTSIDVPSADGTHDVTVEREDVTPSVTDTDADVETHEEDGQEKKKSKKRKHKRGDDKGEASEFEKKPSKEERATKKVRRAERKAKKAAEKIVEEQDDVQEITEEQVPVNGRPTASDREKPMGKLKINENRSRVGNKRIPKNIVVVSTENVVLNSEENEAKWKFVSSRRIIDERLLSENTKKNVDIMSILEGAGFMPTVKTVGPYYPQLVREFIFNMTEDIDDPMNPNFQKEIFRNFTFDFSPSLINRYFARANSGDTGYNLQLSEIVNVLTGGVVNTWPDK</sequence>
<evidence type="ECO:0000313" key="3">
    <source>
        <dbReference type="Proteomes" id="UP001454036"/>
    </source>
</evidence>
<feature type="region of interest" description="Disordered" evidence="1">
    <location>
        <begin position="126"/>
        <end position="280"/>
    </location>
</feature>
<organism evidence="2 3">
    <name type="scientific">Lithospermum erythrorhizon</name>
    <name type="common">Purple gromwell</name>
    <name type="synonym">Lithospermum officinale var. erythrorhizon</name>
    <dbReference type="NCBI Taxonomy" id="34254"/>
    <lineage>
        <taxon>Eukaryota</taxon>
        <taxon>Viridiplantae</taxon>
        <taxon>Streptophyta</taxon>
        <taxon>Embryophyta</taxon>
        <taxon>Tracheophyta</taxon>
        <taxon>Spermatophyta</taxon>
        <taxon>Magnoliopsida</taxon>
        <taxon>eudicotyledons</taxon>
        <taxon>Gunneridae</taxon>
        <taxon>Pentapetalae</taxon>
        <taxon>asterids</taxon>
        <taxon>lamiids</taxon>
        <taxon>Boraginales</taxon>
        <taxon>Boraginaceae</taxon>
        <taxon>Boraginoideae</taxon>
        <taxon>Lithospermeae</taxon>
        <taxon>Lithospermum</taxon>
    </lineage>
</organism>
<dbReference type="Proteomes" id="UP001454036">
    <property type="component" value="Unassembled WGS sequence"/>
</dbReference>
<evidence type="ECO:0000313" key="2">
    <source>
        <dbReference type="EMBL" id="GAA0141465.1"/>
    </source>
</evidence>
<comment type="caution">
    <text evidence="2">The sequence shown here is derived from an EMBL/GenBank/DDBJ whole genome shotgun (WGS) entry which is preliminary data.</text>
</comment>
<dbReference type="EMBL" id="BAABME010000287">
    <property type="protein sequence ID" value="GAA0141465.1"/>
    <property type="molecule type" value="Genomic_DNA"/>
</dbReference>
<feature type="compositionally biased region" description="Basic and acidic residues" evidence="1">
    <location>
        <begin position="209"/>
        <end position="220"/>
    </location>
</feature>
<feature type="compositionally biased region" description="Polar residues" evidence="1">
    <location>
        <begin position="140"/>
        <end position="149"/>
    </location>
</feature>
<accession>A0AAV3NQ35</accession>
<keyword evidence="3" id="KW-1185">Reference proteome</keyword>
<feature type="compositionally biased region" description="Basic and acidic residues" evidence="1">
    <location>
        <begin position="251"/>
        <end position="272"/>
    </location>
</feature>
<dbReference type="AlphaFoldDB" id="A0AAV3NQ35"/>
<reference evidence="2 3" key="1">
    <citation type="submission" date="2024-01" db="EMBL/GenBank/DDBJ databases">
        <title>The complete chloroplast genome sequence of Lithospermum erythrorhizon: insights into the phylogenetic relationship among Boraginaceae species and the maternal lineages of purple gromwells.</title>
        <authorList>
            <person name="Okada T."/>
            <person name="Watanabe K."/>
        </authorList>
    </citation>
    <scope>NUCLEOTIDE SEQUENCE [LARGE SCALE GENOMIC DNA]</scope>
</reference>
<protein>
    <submittedName>
        <fullName evidence="2">Uncharacterized protein</fullName>
    </submittedName>
</protein>
<name>A0AAV3NQ35_LITER</name>
<evidence type="ECO:0000256" key="1">
    <source>
        <dbReference type="SAM" id="MobiDB-lite"/>
    </source>
</evidence>
<gene>
    <name evidence="2" type="ORF">LIER_02602</name>
</gene>
<feature type="compositionally biased region" description="Acidic residues" evidence="1">
    <location>
        <begin position="227"/>
        <end position="238"/>
    </location>
</feature>
<feature type="compositionally biased region" description="Polar residues" evidence="1">
    <location>
        <begin position="163"/>
        <end position="178"/>
    </location>
</feature>